<name>A0AAJ5UHC6_XYLFS</name>
<protein>
    <submittedName>
        <fullName evidence="1">Uncharacterized protein</fullName>
    </submittedName>
</protein>
<dbReference type="EMBL" id="CP109886">
    <property type="protein sequence ID" value="WCF27638.1"/>
    <property type="molecule type" value="Genomic_DNA"/>
</dbReference>
<reference evidence="1" key="2">
    <citation type="submission" date="2022-10" db="EMBL/GenBank/DDBJ databases">
        <authorList>
            <person name="Landa B."/>
            <person name="Arias-Giraldo L.F."/>
            <person name="Roman-Ecija M."/>
            <person name="Velasco-Amo M.P."/>
            <person name="De La Fuente L."/>
            <person name="Marco-Noales E."/>
            <person name="Moralejo E."/>
        </authorList>
    </citation>
    <scope>NUCLEOTIDE SEQUENCE</scope>
    <source>
        <strain evidence="1">CFBP8073</strain>
    </source>
</reference>
<evidence type="ECO:0000313" key="2">
    <source>
        <dbReference type="Proteomes" id="UP001211513"/>
    </source>
</evidence>
<reference evidence="1" key="1">
    <citation type="journal article" date="2022" name="Phytopathology">
        <title>Complete circularized genome resources of seven strains of Xylella fastidiosa subsp. fastidiosa using hybrid assembly reveals unknown plasmids.</title>
        <authorList>
            <person name="Velasco-Amo M.D.P."/>
            <person name="Arias-Giraldo L.F.F."/>
            <person name="Ecija M.R."/>
            <person name="De La Fuente L."/>
            <person name="Marco-Noales E."/>
            <person name="Moralejo E."/>
            <person name="Navas-Cort J.A."/>
            <person name="Landa B.B."/>
        </authorList>
    </citation>
    <scope>NUCLEOTIDE SEQUENCE</scope>
    <source>
        <strain evidence="1">CFBP8073</strain>
    </source>
</reference>
<organism evidence="1 2">
    <name type="scientific">Xylella fastidiosa subsp. fastidiosa</name>
    <dbReference type="NCBI Taxonomy" id="644356"/>
    <lineage>
        <taxon>Bacteria</taxon>
        <taxon>Pseudomonadati</taxon>
        <taxon>Pseudomonadota</taxon>
        <taxon>Gammaproteobacteria</taxon>
        <taxon>Lysobacterales</taxon>
        <taxon>Lysobacteraceae</taxon>
        <taxon>Xylella</taxon>
    </lineage>
</organism>
<gene>
    <name evidence="1" type="ORF">OK117_08300</name>
</gene>
<dbReference type="Proteomes" id="UP001211513">
    <property type="component" value="Chromosome"/>
</dbReference>
<accession>A0AAJ5UHC6</accession>
<dbReference type="AlphaFoldDB" id="A0AAJ5UHC6"/>
<sequence length="67" mass="7237">MKKFEMDVSGDVSHVVANEWIHALSGVVGAMPGVGFVSRGARKPAESCNLRIVMSVPVYVDDDYVGR</sequence>
<evidence type="ECO:0000313" key="1">
    <source>
        <dbReference type="EMBL" id="WCF27638.1"/>
    </source>
</evidence>
<proteinExistence type="predicted"/>
<dbReference type="RefSeq" id="WP_230577588.1">
    <property type="nucleotide sequence ID" value="NZ_CP109886.1"/>
</dbReference>